<evidence type="ECO:0000313" key="11">
    <source>
        <dbReference type="EMBL" id="GBF92126.1"/>
    </source>
</evidence>
<dbReference type="InParanoid" id="A0A2V0NWX6"/>
<dbReference type="AlphaFoldDB" id="A0A2V0NWX6"/>
<dbReference type="InterPro" id="IPR043519">
    <property type="entry name" value="NT_sf"/>
</dbReference>
<dbReference type="SUPFAM" id="SSF81891">
    <property type="entry name" value="Poly A polymerase C-terminal region-like"/>
    <property type="match status" value="1"/>
</dbReference>
<dbReference type="STRING" id="307507.A0A2V0NWX6"/>
<feature type="compositionally biased region" description="Basic and acidic residues" evidence="9">
    <location>
        <begin position="491"/>
        <end position="509"/>
    </location>
</feature>
<dbReference type="InterPro" id="IPR050264">
    <property type="entry name" value="Bact_CCA-adding_enz_type3_sf"/>
</dbReference>
<dbReference type="InterPro" id="IPR002646">
    <property type="entry name" value="PolA_pol_head_dom"/>
</dbReference>
<comment type="cofactor">
    <cofactor evidence="1">
        <name>Mg(2+)</name>
        <dbReference type="ChEBI" id="CHEBI:18420"/>
    </cofactor>
</comment>
<dbReference type="Proteomes" id="UP000247498">
    <property type="component" value="Unassembled WGS sequence"/>
</dbReference>
<feature type="region of interest" description="Disordered" evidence="9">
    <location>
        <begin position="491"/>
        <end position="522"/>
    </location>
</feature>
<keyword evidence="12" id="KW-1185">Reference proteome</keyword>
<dbReference type="SUPFAM" id="SSF81301">
    <property type="entry name" value="Nucleotidyltransferase"/>
    <property type="match status" value="1"/>
</dbReference>
<dbReference type="GO" id="GO:0016779">
    <property type="term" value="F:nucleotidyltransferase activity"/>
    <property type="evidence" value="ECO:0007669"/>
    <property type="project" value="UniProtKB-KW"/>
</dbReference>
<keyword evidence="7" id="KW-0460">Magnesium</keyword>
<evidence type="ECO:0000256" key="9">
    <source>
        <dbReference type="SAM" id="MobiDB-lite"/>
    </source>
</evidence>
<comment type="caution">
    <text evidence="11">The sequence shown here is derived from an EMBL/GenBank/DDBJ whole genome shotgun (WGS) entry which is preliminary data.</text>
</comment>
<keyword evidence="8" id="KW-0694">RNA-binding</keyword>
<evidence type="ECO:0000256" key="8">
    <source>
        <dbReference type="RuleBase" id="RU003953"/>
    </source>
</evidence>
<evidence type="ECO:0000256" key="4">
    <source>
        <dbReference type="ARBA" id="ARBA00022694"/>
    </source>
</evidence>
<dbReference type="OrthoDB" id="445712at2759"/>
<sequence>MQGAAAAARGALQQRDGAPLLAALRCGRGGGGGGLAACAAGAAARASSSSTGGGVDNGGTDWLGGADGAGVRVARHALPDAPLSEDEARSLANATEVITRLSDAGCFALIAGGWVKRLFPRVIDLPRSTVKLSHNGELFEVATFRGFSKGEGLASAAMDAEARDFTANSLYYCPLNGVVLDFVGGVPDINARTLRLSASILGNRGARLLEDPLRVMRAVRFAVGLGFKLDPETAGLLTQHAYRCSVEEGVPARRIWLELRKLAALDEKLPGSWSKCLALAYHLGLLPHLFPWLRGGGAAAAQQAVLASARLCGAGGGGGGGGGGQSSVGSDVGESGGGGGGQSRGDDGGIGSGGGGGEQRSGDDGGGESGGVPLELRVAALVHPSSSRAVYEMPFVYFQTPDERSAIETLALAAQLARQPARPGSDDAGGGDSASGSSSSSSGGGGGSCSGGGGGDGASLDRQWARVYGHERGALQHQRQLAPLVAAARAERRRERDRAAAEAARELEARRRRAEGPDFSATLDTLVLRRQAEELRETVEALKEPAGGGQQQQEGQGQEQEDCAEQEGQGNHHEQQQQQQQQQQ</sequence>
<dbReference type="Gene3D" id="3.30.460.10">
    <property type="entry name" value="Beta Polymerase, domain 2"/>
    <property type="match status" value="1"/>
</dbReference>
<reference evidence="11 12" key="1">
    <citation type="journal article" date="2018" name="Sci. Rep.">
        <title>Raphidocelis subcapitata (=Pseudokirchneriella subcapitata) provides an insight into genome evolution and environmental adaptations in the Sphaeropleales.</title>
        <authorList>
            <person name="Suzuki S."/>
            <person name="Yamaguchi H."/>
            <person name="Nakajima N."/>
            <person name="Kawachi M."/>
        </authorList>
    </citation>
    <scope>NUCLEOTIDE SEQUENCE [LARGE SCALE GENOMIC DNA]</scope>
    <source>
        <strain evidence="11 12">NIES-35</strain>
    </source>
</reference>
<feature type="compositionally biased region" description="Gly residues" evidence="9">
    <location>
        <begin position="442"/>
        <end position="457"/>
    </location>
</feature>
<evidence type="ECO:0000256" key="2">
    <source>
        <dbReference type="ARBA" id="ARBA00007265"/>
    </source>
</evidence>
<accession>A0A2V0NWX6</accession>
<dbReference type="Pfam" id="PF01743">
    <property type="entry name" value="PolyA_pol"/>
    <property type="match status" value="1"/>
</dbReference>
<evidence type="ECO:0000259" key="10">
    <source>
        <dbReference type="Pfam" id="PF01743"/>
    </source>
</evidence>
<dbReference type="PANTHER" id="PTHR46173:SF1">
    <property type="entry name" value="CCA TRNA NUCLEOTIDYLTRANSFERASE 1, MITOCHONDRIAL"/>
    <property type="match status" value="1"/>
</dbReference>
<evidence type="ECO:0000256" key="3">
    <source>
        <dbReference type="ARBA" id="ARBA00022679"/>
    </source>
</evidence>
<dbReference type="EMBL" id="BDRX01000029">
    <property type="protein sequence ID" value="GBF92126.1"/>
    <property type="molecule type" value="Genomic_DNA"/>
</dbReference>
<evidence type="ECO:0000313" key="12">
    <source>
        <dbReference type="Proteomes" id="UP000247498"/>
    </source>
</evidence>
<dbReference type="Gene3D" id="1.10.3090.10">
    <property type="entry name" value="cca-adding enzyme, domain 2"/>
    <property type="match status" value="1"/>
</dbReference>
<feature type="compositionally biased region" description="Gly residues" evidence="9">
    <location>
        <begin position="334"/>
        <end position="359"/>
    </location>
</feature>
<keyword evidence="4" id="KW-0819">tRNA processing</keyword>
<feature type="region of interest" description="Disordered" evidence="9">
    <location>
        <begin position="537"/>
        <end position="584"/>
    </location>
</feature>
<dbReference type="GO" id="GO:0000049">
    <property type="term" value="F:tRNA binding"/>
    <property type="evidence" value="ECO:0007669"/>
    <property type="project" value="TreeGrafter"/>
</dbReference>
<comment type="similarity">
    <text evidence="2 8">Belongs to the tRNA nucleotidyltransferase/poly(A) polymerase family.</text>
</comment>
<protein>
    <recommendedName>
        <fullName evidence="10">Poly A polymerase head domain-containing protein</fullName>
    </recommendedName>
</protein>
<keyword evidence="5" id="KW-0548">Nucleotidyltransferase</keyword>
<evidence type="ECO:0000256" key="1">
    <source>
        <dbReference type="ARBA" id="ARBA00001946"/>
    </source>
</evidence>
<dbReference type="GO" id="GO:0001680">
    <property type="term" value="P:tRNA 3'-terminal CCA addition"/>
    <property type="evidence" value="ECO:0007669"/>
    <property type="project" value="UniProtKB-ARBA"/>
</dbReference>
<organism evidence="11 12">
    <name type="scientific">Raphidocelis subcapitata</name>
    <dbReference type="NCBI Taxonomy" id="307507"/>
    <lineage>
        <taxon>Eukaryota</taxon>
        <taxon>Viridiplantae</taxon>
        <taxon>Chlorophyta</taxon>
        <taxon>core chlorophytes</taxon>
        <taxon>Chlorophyceae</taxon>
        <taxon>CS clade</taxon>
        <taxon>Sphaeropleales</taxon>
        <taxon>Selenastraceae</taxon>
        <taxon>Raphidocelis</taxon>
    </lineage>
</organism>
<proteinExistence type="inferred from homology"/>
<gene>
    <name evidence="11" type="ORF">Rsub_04473</name>
</gene>
<feature type="region of interest" description="Disordered" evidence="9">
    <location>
        <begin position="318"/>
        <end position="372"/>
    </location>
</feature>
<evidence type="ECO:0000256" key="5">
    <source>
        <dbReference type="ARBA" id="ARBA00022695"/>
    </source>
</evidence>
<dbReference type="GO" id="GO:0046872">
    <property type="term" value="F:metal ion binding"/>
    <property type="evidence" value="ECO:0007669"/>
    <property type="project" value="UniProtKB-KW"/>
</dbReference>
<keyword evidence="3 8" id="KW-0808">Transferase</keyword>
<evidence type="ECO:0000256" key="7">
    <source>
        <dbReference type="ARBA" id="ARBA00022842"/>
    </source>
</evidence>
<keyword evidence="6" id="KW-0479">Metal-binding</keyword>
<evidence type="ECO:0000256" key="6">
    <source>
        <dbReference type="ARBA" id="ARBA00022723"/>
    </source>
</evidence>
<dbReference type="PANTHER" id="PTHR46173">
    <property type="entry name" value="CCA TRNA NUCLEOTIDYLTRANSFERASE 1, MITOCHONDRIAL"/>
    <property type="match status" value="1"/>
</dbReference>
<name>A0A2V0NWX6_9CHLO</name>
<feature type="domain" description="Poly A polymerase head" evidence="10">
    <location>
        <begin position="128"/>
        <end position="195"/>
    </location>
</feature>
<feature type="region of interest" description="Disordered" evidence="9">
    <location>
        <begin position="417"/>
        <end position="460"/>
    </location>
</feature>